<dbReference type="Proteomes" id="UP000018888">
    <property type="component" value="Unassembled WGS sequence"/>
</dbReference>
<evidence type="ECO:0000313" key="1">
    <source>
        <dbReference type="EMBL" id="POG69182.1"/>
    </source>
</evidence>
<sequence>MQIVYYFKRNFLSICKMFFKKKPLEIHNILEYLKNNFTNWTSRNEKIDNFIQEMQLNINNENDVVFEWIPYKQFNKIKEIGKNDSITVYSSIWKDGPLCKMNMLSGYYARDPNINVALKYLHNSQDSVDFLINEAKKYSTKIFDRAICDIYGISQNPKTNNYILVLAWASGSEKIDKFIQEMRLKIKWIPYNQLHYIKEADKNDLITLYSAIWKAGPLYKRYGLSNYTRNPCKEVALKCLHNSQESIDSLINKAKKYLTIHNAFQVLYGISQNPDTGDYILILNQTSGNVKIDDFIQEKQLEINDYDDIVFEWVPYNQFNKIEKTGKNGPVTAYSAIWKDDLLHYQYYGYTRHSNNKIALKCFHNSQKSIDSLINEANKYQTKHKAFQVLYGISQNPFTGDYILILNLMSGNEKIDDFILERQLKISNYDDIVLEWIPYNQFNEIKETGKNNLIKVYSATWKDGPLYKKNRQSNYTRNSNKEVALKCLHNSQVFIDSLINKVRNFFKYLNTFFN</sequence>
<dbReference type="AlphaFoldDB" id="A0A2P4PUX2"/>
<organism evidence="1 2">
    <name type="scientific">Rhizophagus irregularis (strain DAOM 181602 / DAOM 197198 / MUCL 43194)</name>
    <name type="common">Arbuscular mycorrhizal fungus</name>
    <name type="synonym">Glomus intraradices</name>
    <dbReference type="NCBI Taxonomy" id="747089"/>
    <lineage>
        <taxon>Eukaryota</taxon>
        <taxon>Fungi</taxon>
        <taxon>Fungi incertae sedis</taxon>
        <taxon>Mucoromycota</taxon>
        <taxon>Glomeromycotina</taxon>
        <taxon>Glomeromycetes</taxon>
        <taxon>Glomerales</taxon>
        <taxon>Glomeraceae</taxon>
        <taxon>Rhizophagus</taxon>
    </lineage>
</organism>
<comment type="caution">
    <text evidence="1">The sequence shown here is derived from an EMBL/GenBank/DDBJ whole genome shotgun (WGS) entry which is preliminary data.</text>
</comment>
<accession>A0A2P4PUX2</accession>
<dbReference type="VEuPathDB" id="FungiDB:RhiirFUN_006239"/>
<dbReference type="EMBL" id="AUPC02000140">
    <property type="protein sequence ID" value="POG69182.1"/>
    <property type="molecule type" value="Genomic_DNA"/>
</dbReference>
<evidence type="ECO:0000313" key="2">
    <source>
        <dbReference type="Proteomes" id="UP000018888"/>
    </source>
</evidence>
<evidence type="ECO:0008006" key="3">
    <source>
        <dbReference type="Google" id="ProtNLM"/>
    </source>
</evidence>
<proteinExistence type="predicted"/>
<name>A0A2P4PUX2_RHIID</name>
<keyword evidence="2" id="KW-1185">Reference proteome</keyword>
<reference evidence="1 2" key="1">
    <citation type="journal article" date="2013" name="Proc. Natl. Acad. Sci. U.S.A.">
        <title>Genome of an arbuscular mycorrhizal fungus provides insight into the oldest plant symbiosis.</title>
        <authorList>
            <person name="Tisserant E."/>
            <person name="Malbreil M."/>
            <person name="Kuo A."/>
            <person name="Kohler A."/>
            <person name="Symeonidi A."/>
            <person name="Balestrini R."/>
            <person name="Charron P."/>
            <person name="Duensing N."/>
            <person name="Frei Dit Frey N."/>
            <person name="Gianinazzi-Pearson V."/>
            <person name="Gilbert L.B."/>
            <person name="Handa Y."/>
            <person name="Herr J.R."/>
            <person name="Hijri M."/>
            <person name="Koul R."/>
            <person name="Kawaguchi M."/>
            <person name="Krajinski F."/>
            <person name="Lammers P.J."/>
            <person name="Masclaux F.G."/>
            <person name="Murat C."/>
            <person name="Morin E."/>
            <person name="Ndikumana S."/>
            <person name="Pagni M."/>
            <person name="Petitpierre D."/>
            <person name="Requena N."/>
            <person name="Rosikiewicz P."/>
            <person name="Riley R."/>
            <person name="Saito K."/>
            <person name="San Clemente H."/>
            <person name="Shapiro H."/>
            <person name="van Tuinen D."/>
            <person name="Becard G."/>
            <person name="Bonfante P."/>
            <person name="Paszkowski U."/>
            <person name="Shachar-Hill Y.Y."/>
            <person name="Tuskan G.A."/>
            <person name="Young P.W."/>
            <person name="Sanders I.R."/>
            <person name="Henrissat B."/>
            <person name="Rensing S.A."/>
            <person name="Grigoriev I.V."/>
            <person name="Corradi N."/>
            <person name="Roux C."/>
            <person name="Martin F."/>
        </authorList>
    </citation>
    <scope>NUCLEOTIDE SEQUENCE [LARGE SCALE GENOMIC DNA]</scope>
    <source>
        <strain evidence="1 2">DAOM 197198</strain>
    </source>
</reference>
<reference evidence="1 2" key="2">
    <citation type="journal article" date="2018" name="New Phytol.">
        <title>High intraspecific genome diversity in the model arbuscular mycorrhizal symbiont Rhizophagus irregularis.</title>
        <authorList>
            <person name="Chen E.C.H."/>
            <person name="Morin E."/>
            <person name="Beaudet D."/>
            <person name="Noel J."/>
            <person name="Yildirir G."/>
            <person name="Ndikumana S."/>
            <person name="Charron P."/>
            <person name="St-Onge C."/>
            <person name="Giorgi J."/>
            <person name="Kruger M."/>
            <person name="Marton T."/>
            <person name="Ropars J."/>
            <person name="Grigoriev I.V."/>
            <person name="Hainaut M."/>
            <person name="Henrissat B."/>
            <person name="Roux C."/>
            <person name="Martin F."/>
            <person name="Corradi N."/>
        </authorList>
    </citation>
    <scope>NUCLEOTIDE SEQUENCE [LARGE SCALE GENOMIC DNA]</scope>
    <source>
        <strain evidence="1 2">DAOM 197198</strain>
    </source>
</reference>
<gene>
    <name evidence="1" type="ORF">GLOIN_2v192254</name>
</gene>
<protein>
    <recommendedName>
        <fullName evidence="3">Protein kinase domain-containing protein</fullName>
    </recommendedName>
</protein>